<comment type="caution">
    <text evidence="2">The sequence shown here is derived from an EMBL/GenBank/DDBJ whole genome shotgun (WGS) entry which is preliminary data.</text>
</comment>
<sequence length="74" mass="8247">MPARTRSLRSSLQPPCSPPSPDPARRPSVPMRAEGEGARRLTETVRRRRLSRPPNGRPMAHGPMVRARRKSPNG</sequence>
<evidence type="ECO:0000313" key="2">
    <source>
        <dbReference type="EMBL" id="OAQ87847.1"/>
    </source>
</evidence>
<dbReference type="AlphaFoldDB" id="A0A179HCA1"/>
<accession>A0A179HCA1</accession>
<proteinExistence type="predicted"/>
<reference evidence="2 3" key="1">
    <citation type="submission" date="2016-01" db="EMBL/GenBank/DDBJ databases">
        <title>Biosynthesis of antibiotic leucinostatins and their inhibition on Phytophthora in bio-control Purpureocillium lilacinum.</title>
        <authorList>
            <person name="Wang G."/>
            <person name="Liu Z."/>
            <person name="Lin R."/>
            <person name="Li E."/>
            <person name="Mao Z."/>
            <person name="Ling J."/>
            <person name="Yin W."/>
            <person name="Xie B."/>
        </authorList>
    </citation>
    <scope>NUCLEOTIDE SEQUENCE [LARGE SCALE GENOMIC DNA]</scope>
    <source>
        <strain evidence="2">PLBJ-1</strain>
    </source>
</reference>
<dbReference type="EMBL" id="LSBH01000001">
    <property type="protein sequence ID" value="OAQ87847.1"/>
    <property type="molecule type" value="Genomic_DNA"/>
</dbReference>
<evidence type="ECO:0000313" key="3">
    <source>
        <dbReference type="Proteomes" id="UP000078240"/>
    </source>
</evidence>
<gene>
    <name evidence="2" type="ORF">VFPBJ_01888</name>
</gene>
<protein>
    <submittedName>
        <fullName evidence="2">Uncharacterized protein</fullName>
    </submittedName>
</protein>
<organism evidence="2 3">
    <name type="scientific">Purpureocillium lilacinum</name>
    <name type="common">Paecilomyces lilacinus</name>
    <dbReference type="NCBI Taxonomy" id="33203"/>
    <lineage>
        <taxon>Eukaryota</taxon>
        <taxon>Fungi</taxon>
        <taxon>Dikarya</taxon>
        <taxon>Ascomycota</taxon>
        <taxon>Pezizomycotina</taxon>
        <taxon>Sordariomycetes</taxon>
        <taxon>Hypocreomycetidae</taxon>
        <taxon>Hypocreales</taxon>
        <taxon>Ophiocordycipitaceae</taxon>
        <taxon>Purpureocillium</taxon>
    </lineage>
</organism>
<dbReference type="Proteomes" id="UP000078240">
    <property type="component" value="Unassembled WGS sequence"/>
</dbReference>
<feature type="region of interest" description="Disordered" evidence="1">
    <location>
        <begin position="1"/>
        <end position="74"/>
    </location>
</feature>
<feature type="compositionally biased region" description="Basic and acidic residues" evidence="1">
    <location>
        <begin position="33"/>
        <end position="45"/>
    </location>
</feature>
<name>A0A179HCA1_PURLI</name>
<evidence type="ECO:0000256" key="1">
    <source>
        <dbReference type="SAM" id="MobiDB-lite"/>
    </source>
</evidence>